<dbReference type="InterPro" id="IPR022790">
    <property type="entry name" value="GH26_dom"/>
</dbReference>
<keyword evidence="6" id="KW-0732">Signal</keyword>
<accession>A0ABV5M364</accession>
<dbReference type="SMART" id="SM00637">
    <property type="entry name" value="CBD_II"/>
    <property type="match status" value="1"/>
</dbReference>
<dbReference type="PANTHER" id="PTHR40079">
    <property type="entry name" value="MANNAN ENDO-1,4-BETA-MANNOSIDASE E-RELATED"/>
    <property type="match status" value="1"/>
</dbReference>
<dbReference type="PROSITE" id="PS51173">
    <property type="entry name" value="CBM2"/>
    <property type="match status" value="1"/>
</dbReference>
<keyword evidence="2 4" id="KW-0378">Hydrolase</keyword>
<organism evidence="10 11">
    <name type="scientific">Dactylosporangium vinaceum</name>
    <dbReference type="NCBI Taxonomy" id="53362"/>
    <lineage>
        <taxon>Bacteria</taxon>
        <taxon>Bacillati</taxon>
        <taxon>Actinomycetota</taxon>
        <taxon>Actinomycetes</taxon>
        <taxon>Micromonosporales</taxon>
        <taxon>Micromonosporaceae</taxon>
        <taxon>Dactylosporangium</taxon>
    </lineage>
</organism>
<dbReference type="SUPFAM" id="SSF51445">
    <property type="entry name" value="(Trans)glycosidases"/>
    <property type="match status" value="1"/>
</dbReference>
<evidence type="ECO:0000256" key="3">
    <source>
        <dbReference type="ARBA" id="ARBA00023295"/>
    </source>
</evidence>
<feature type="chain" id="PRO_5045061133" evidence="6">
    <location>
        <begin position="23"/>
        <end position="606"/>
    </location>
</feature>
<feature type="compositionally biased region" description="Pro residues" evidence="5">
    <location>
        <begin position="487"/>
        <end position="503"/>
    </location>
</feature>
<dbReference type="InterPro" id="IPR012291">
    <property type="entry name" value="CBM2_carb-bd_dom_sf"/>
</dbReference>
<dbReference type="Gene3D" id="3.20.20.80">
    <property type="entry name" value="Glycosidases"/>
    <property type="match status" value="1"/>
</dbReference>
<evidence type="ECO:0000256" key="1">
    <source>
        <dbReference type="ARBA" id="ARBA00007754"/>
    </source>
</evidence>
<feature type="active site" description="Nucleophile" evidence="4">
    <location>
        <position position="423"/>
    </location>
</feature>
<dbReference type="InterPro" id="IPR008965">
    <property type="entry name" value="CBM2/CBM3_carb-bd_dom_sf"/>
</dbReference>
<evidence type="ECO:0000256" key="4">
    <source>
        <dbReference type="PROSITE-ProRule" id="PRU01100"/>
    </source>
</evidence>
<name>A0ABV5M364_9ACTN</name>
<sequence>MNRFRTALLAGAILATSVLITATGAVDGFSLTAGNAAGGTPANLALNRPVTSSSDESGSLAAAQAVDGNPSTRWGSAYSDPQWIQVDLGTSQPIRRVVLRWEAAYAKSYQVQASPDGSTWTTMYSTTTGPGGVNDLTVNGTGRYVRVYGTARANTSWGYSLYEFEVYSDGPTTPPPTPGQVTRASELSWLAGLPAGGSNRVASGFFGGYSGGTFNLDQTEQLHNQTGQYPALLACDYGNWVTSSNTQVNSSCNSTLKSWAQRGGLVSVGIHWPNPGSGGFGTKLPNFADITNPGTAVGSTWLNSLKQVGDGLADLKSAGVVVLWRPFHEMNGDWFWWGNQDTGTFKNVWNFMYDYLVNTRGLDNLIWVYAPDFSRGNATGYFAGGNAVDIVGMDAYDDNPAASGIQNTYSQLTGLGKPFAFTEIGPDNTPFDYSKWINAIKQYYPKTSYFLAWNDKWGPPQNQNSGALMNDPWTLNLGEVSIGGGTTPPPTTPPPTTPPPTTAPPAGQGQCSAGYRVTDSWAGGFNADVAVRNTGSTAISAWTVTWTLPNGQTITNTWNTTLTTAGATVTAKPVSYNSALAAGAATSFGFSANGPTTIPVLTCAAG</sequence>
<dbReference type="Gene3D" id="2.60.40.290">
    <property type="match status" value="1"/>
</dbReference>
<dbReference type="PROSITE" id="PS50022">
    <property type="entry name" value="FA58C_3"/>
    <property type="match status" value="1"/>
</dbReference>
<evidence type="ECO:0000256" key="6">
    <source>
        <dbReference type="SAM" id="SignalP"/>
    </source>
</evidence>
<gene>
    <name evidence="10" type="ORF">ACFFTR_09350</name>
</gene>
<evidence type="ECO:0000259" key="8">
    <source>
        <dbReference type="PROSITE" id="PS51173"/>
    </source>
</evidence>
<feature type="region of interest" description="Disordered" evidence="5">
    <location>
        <begin position="48"/>
        <end position="68"/>
    </location>
</feature>
<proteinExistence type="inferred from homology"/>
<feature type="domain" description="F5/8 type C" evidence="7">
    <location>
        <begin position="33"/>
        <end position="169"/>
    </location>
</feature>
<dbReference type="InterPro" id="IPR001919">
    <property type="entry name" value="CBD2"/>
</dbReference>
<comment type="similarity">
    <text evidence="1 4">Belongs to the glycosyl hydrolase 26 family.</text>
</comment>
<dbReference type="PROSITE" id="PS51764">
    <property type="entry name" value="GH26"/>
    <property type="match status" value="1"/>
</dbReference>
<feature type="signal peptide" evidence="6">
    <location>
        <begin position="1"/>
        <end position="22"/>
    </location>
</feature>
<dbReference type="InterPro" id="IPR017853">
    <property type="entry name" value="GH"/>
</dbReference>
<dbReference type="RefSeq" id="WP_246656290.1">
    <property type="nucleotide sequence ID" value="NZ_CP061913.1"/>
</dbReference>
<feature type="domain" description="GH26" evidence="9">
    <location>
        <begin position="181"/>
        <end position="478"/>
    </location>
</feature>
<dbReference type="Pfam" id="PF02156">
    <property type="entry name" value="Glyco_hydro_26"/>
    <property type="match status" value="1"/>
</dbReference>
<keyword evidence="3 4" id="KW-0326">Glycosidase</keyword>
<dbReference type="PRINTS" id="PR00739">
    <property type="entry name" value="GLHYDRLASE26"/>
</dbReference>
<dbReference type="InterPro" id="IPR000421">
    <property type="entry name" value="FA58C"/>
</dbReference>
<dbReference type="SMART" id="SM00231">
    <property type="entry name" value="FA58C"/>
    <property type="match status" value="1"/>
</dbReference>
<evidence type="ECO:0000259" key="7">
    <source>
        <dbReference type="PROSITE" id="PS50022"/>
    </source>
</evidence>
<evidence type="ECO:0000256" key="2">
    <source>
        <dbReference type="ARBA" id="ARBA00022801"/>
    </source>
</evidence>
<dbReference type="Pfam" id="PF00553">
    <property type="entry name" value="CBM_2"/>
    <property type="match status" value="1"/>
</dbReference>
<evidence type="ECO:0000313" key="10">
    <source>
        <dbReference type="EMBL" id="MFB9443288.1"/>
    </source>
</evidence>
<dbReference type="InterPro" id="IPR000805">
    <property type="entry name" value="Glyco_hydro_26"/>
</dbReference>
<feature type="domain" description="CBM2" evidence="8">
    <location>
        <begin position="504"/>
        <end position="606"/>
    </location>
</feature>
<dbReference type="Proteomes" id="UP001589608">
    <property type="component" value="Unassembled WGS sequence"/>
</dbReference>
<dbReference type="Pfam" id="PF00754">
    <property type="entry name" value="F5_F8_type_C"/>
    <property type="match status" value="1"/>
</dbReference>
<evidence type="ECO:0000259" key="9">
    <source>
        <dbReference type="PROSITE" id="PS51764"/>
    </source>
</evidence>
<dbReference type="PANTHER" id="PTHR40079:SF4">
    <property type="entry name" value="GH26 DOMAIN-CONTAINING PROTEIN-RELATED"/>
    <property type="match status" value="1"/>
</dbReference>
<reference evidence="10 11" key="1">
    <citation type="submission" date="2024-09" db="EMBL/GenBank/DDBJ databases">
        <authorList>
            <person name="Sun Q."/>
            <person name="Mori K."/>
        </authorList>
    </citation>
    <scope>NUCLEOTIDE SEQUENCE [LARGE SCALE GENOMIC DNA]</scope>
    <source>
        <strain evidence="10 11">JCM 3307</strain>
    </source>
</reference>
<dbReference type="SUPFAM" id="SSF49384">
    <property type="entry name" value="Carbohydrate-binding domain"/>
    <property type="match status" value="1"/>
</dbReference>
<dbReference type="InterPro" id="IPR008979">
    <property type="entry name" value="Galactose-bd-like_sf"/>
</dbReference>
<dbReference type="GO" id="GO:0016787">
    <property type="term" value="F:hydrolase activity"/>
    <property type="evidence" value="ECO:0007669"/>
    <property type="project" value="UniProtKB-KW"/>
</dbReference>
<dbReference type="SUPFAM" id="SSF49785">
    <property type="entry name" value="Galactose-binding domain-like"/>
    <property type="match status" value="1"/>
</dbReference>
<feature type="active site" description="Proton donor" evidence="4">
    <location>
        <position position="329"/>
    </location>
</feature>
<evidence type="ECO:0000313" key="11">
    <source>
        <dbReference type="Proteomes" id="UP001589608"/>
    </source>
</evidence>
<keyword evidence="11" id="KW-1185">Reference proteome</keyword>
<comment type="caution">
    <text evidence="10">The sequence shown here is derived from an EMBL/GenBank/DDBJ whole genome shotgun (WGS) entry which is preliminary data.</text>
</comment>
<protein>
    <submittedName>
        <fullName evidence="10">Glycosyl hydrolase</fullName>
    </submittedName>
</protein>
<evidence type="ECO:0000256" key="5">
    <source>
        <dbReference type="SAM" id="MobiDB-lite"/>
    </source>
</evidence>
<feature type="region of interest" description="Disordered" evidence="5">
    <location>
        <begin position="479"/>
        <end position="511"/>
    </location>
</feature>
<dbReference type="Gene3D" id="2.60.120.260">
    <property type="entry name" value="Galactose-binding domain-like"/>
    <property type="match status" value="1"/>
</dbReference>
<dbReference type="EMBL" id="JBHMCA010000020">
    <property type="protein sequence ID" value="MFB9443288.1"/>
    <property type="molecule type" value="Genomic_DNA"/>
</dbReference>